<comment type="caution">
    <text evidence="5">The sequence shown here is derived from an EMBL/GenBank/DDBJ whole genome shotgun (WGS) entry which is preliminary data.</text>
</comment>
<dbReference type="CDD" id="cd06170">
    <property type="entry name" value="LuxR_C_like"/>
    <property type="match status" value="1"/>
</dbReference>
<dbReference type="Proteomes" id="UP001595816">
    <property type="component" value="Unassembled WGS sequence"/>
</dbReference>
<dbReference type="PANTHER" id="PTHR44688">
    <property type="entry name" value="DNA-BINDING TRANSCRIPTIONAL ACTIVATOR DEVR_DOSR"/>
    <property type="match status" value="1"/>
</dbReference>
<proteinExistence type="predicted"/>
<dbReference type="SUPFAM" id="SSF46894">
    <property type="entry name" value="C-terminal effector domain of the bipartite response regulators"/>
    <property type="match status" value="1"/>
</dbReference>
<dbReference type="Gene3D" id="1.10.10.10">
    <property type="entry name" value="Winged helix-like DNA-binding domain superfamily/Winged helix DNA-binding domain"/>
    <property type="match status" value="1"/>
</dbReference>
<evidence type="ECO:0000259" key="4">
    <source>
        <dbReference type="PROSITE" id="PS50043"/>
    </source>
</evidence>
<reference evidence="6" key="1">
    <citation type="journal article" date="2019" name="Int. J. Syst. Evol. Microbiol.">
        <title>The Global Catalogue of Microorganisms (GCM) 10K type strain sequencing project: providing services to taxonomists for standard genome sequencing and annotation.</title>
        <authorList>
            <consortium name="The Broad Institute Genomics Platform"/>
            <consortium name="The Broad Institute Genome Sequencing Center for Infectious Disease"/>
            <person name="Wu L."/>
            <person name="Ma J."/>
        </authorList>
    </citation>
    <scope>NUCLEOTIDE SEQUENCE [LARGE SCALE GENOMIC DNA]</scope>
    <source>
        <strain evidence="6">CGMCC 4.7289</strain>
    </source>
</reference>
<dbReference type="PRINTS" id="PR00038">
    <property type="entry name" value="HTHLUXR"/>
</dbReference>
<dbReference type="InterPro" id="IPR000792">
    <property type="entry name" value="Tscrpt_reg_LuxR_C"/>
</dbReference>
<dbReference type="RefSeq" id="WP_253763505.1">
    <property type="nucleotide sequence ID" value="NZ_JAMZDZ010000001.1"/>
</dbReference>
<evidence type="ECO:0000256" key="3">
    <source>
        <dbReference type="ARBA" id="ARBA00023163"/>
    </source>
</evidence>
<keyword evidence="6" id="KW-1185">Reference proteome</keyword>
<accession>A0ABV8LQ88</accession>
<gene>
    <name evidence="5" type="ORF">ACFOZ4_15195</name>
</gene>
<keyword evidence="2" id="KW-0238">DNA-binding</keyword>
<dbReference type="Gene3D" id="1.25.40.10">
    <property type="entry name" value="Tetratricopeptide repeat domain"/>
    <property type="match status" value="2"/>
</dbReference>
<keyword evidence="3" id="KW-0804">Transcription</keyword>
<evidence type="ECO:0000256" key="2">
    <source>
        <dbReference type="ARBA" id="ARBA00023125"/>
    </source>
</evidence>
<dbReference type="PROSITE" id="PS50043">
    <property type="entry name" value="HTH_LUXR_2"/>
    <property type="match status" value="1"/>
</dbReference>
<dbReference type="PROSITE" id="PS00622">
    <property type="entry name" value="HTH_LUXR_1"/>
    <property type="match status" value="1"/>
</dbReference>
<dbReference type="Pfam" id="PF00196">
    <property type="entry name" value="GerE"/>
    <property type="match status" value="1"/>
</dbReference>
<keyword evidence="1" id="KW-0805">Transcription regulation</keyword>
<protein>
    <submittedName>
        <fullName evidence="5">LuxR C-terminal-related transcriptional regulator</fullName>
    </submittedName>
</protein>
<feature type="domain" description="HTH luxR-type" evidence="4">
    <location>
        <begin position="483"/>
        <end position="548"/>
    </location>
</feature>
<evidence type="ECO:0000313" key="5">
    <source>
        <dbReference type="EMBL" id="MFC4131954.1"/>
    </source>
</evidence>
<dbReference type="InterPro" id="IPR016032">
    <property type="entry name" value="Sig_transdc_resp-reg_C-effctor"/>
</dbReference>
<organism evidence="5 6">
    <name type="scientific">Hamadaea flava</name>
    <dbReference type="NCBI Taxonomy" id="1742688"/>
    <lineage>
        <taxon>Bacteria</taxon>
        <taxon>Bacillati</taxon>
        <taxon>Actinomycetota</taxon>
        <taxon>Actinomycetes</taxon>
        <taxon>Micromonosporales</taxon>
        <taxon>Micromonosporaceae</taxon>
        <taxon>Hamadaea</taxon>
    </lineage>
</organism>
<evidence type="ECO:0000313" key="6">
    <source>
        <dbReference type="Proteomes" id="UP001595816"/>
    </source>
</evidence>
<dbReference type="SUPFAM" id="SSF48452">
    <property type="entry name" value="TPR-like"/>
    <property type="match status" value="2"/>
</dbReference>
<dbReference type="SMART" id="SM00421">
    <property type="entry name" value="HTH_LUXR"/>
    <property type="match status" value="1"/>
</dbReference>
<dbReference type="InterPro" id="IPR036388">
    <property type="entry name" value="WH-like_DNA-bd_sf"/>
</dbReference>
<name>A0ABV8LQ88_9ACTN</name>
<evidence type="ECO:0000256" key="1">
    <source>
        <dbReference type="ARBA" id="ARBA00023015"/>
    </source>
</evidence>
<dbReference type="PANTHER" id="PTHR44688:SF16">
    <property type="entry name" value="DNA-BINDING TRANSCRIPTIONAL ACTIVATOR DEVR_DOSR"/>
    <property type="match status" value="1"/>
</dbReference>
<sequence>MAAIEQADPSPNLAAGRAAAQGHAWADCYALLSRAAEAGPLRPEDLSLLATAAYLRGELPVCVDALRQAYEWKVREQHPRQAARAAFWASFALGNQGEIGQASGWLARAETLLAAEPADCAERGLMLAAYAFRSNTAGDFEQGAAFARQAMEIGRRTGDPDVQGLALTQCGGALVRLGQATQAVPVLDEAMLAVVSREISPIAAGTVYCVVISIFSEMAEIRRAQEWTDALTGWLDQHHNLIVFSGRCLVHRAELRQLHGDWPGAVEEAERACHRLSRSPEVASSGGARYQQAEVLRRQGDYAAAEQAYRAAGEWGHELCPGLALLRLAQGDPAAARSALRRALGETTDRLRRVRLLPAQVEVELAAGDVVTAEAAATELAAIADQFAAPALRAQAHHARGALLLAEDDAAAALTELRSAARLWRDLDVPYEGARARVLIALACRALGDEDTATLELAAADAVFAQLGARPDRARVADLGRVPIPPSHGLTPRELQVLRLVATGRTNSAIARELSLSEKTVERHLSNVFTKIGVSSRAAATAYAFQQRLIDP</sequence>
<dbReference type="EMBL" id="JBHSAY010000008">
    <property type="protein sequence ID" value="MFC4131954.1"/>
    <property type="molecule type" value="Genomic_DNA"/>
</dbReference>
<dbReference type="InterPro" id="IPR011990">
    <property type="entry name" value="TPR-like_helical_dom_sf"/>
</dbReference>